<evidence type="ECO:0000313" key="3">
    <source>
        <dbReference type="Proteomes" id="UP001367676"/>
    </source>
</evidence>
<gene>
    <name evidence="2" type="ORF">V9T40_005430</name>
</gene>
<dbReference type="PANTHER" id="PTHR11012">
    <property type="entry name" value="PROTEIN KINASE-LIKE DOMAIN-CONTAINING"/>
    <property type="match status" value="1"/>
</dbReference>
<protein>
    <recommendedName>
        <fullName evidence="1">CHK kinase-like domain-containing protein</fullName>
    </recommendedName>
</protein>
<comment type="caution">
    <text evidence="2">The sequence shown here is derived from an EMBL/GenBank/DDBJ whole genome shotgun (WGS) entry which is preliminary data.</text>
</comment>
<proteinExistence type="predicted"/>
<dbReference type="SMART" id="SM00587">
    <property type="entry name" value="CHK"/>
    <property type="match status" value="1"/>
</dbReference>
<dbReference type="InterPro" id="IPR004119">
    <property type="entry name" value="EcKL"/>
</dbReference>
<dbReference type="AlphaFoldDB" id="A0AAN9Y318"/>
<accession>A0AAN9Y318</accession>
<organism evidence="2 3">
    <name type="scientific">Parthenolecanium corni</name>
    <dbReference type="NCBI Taxonomy" id="536013"/>
    <lineage>
        <taxon>Eukaryota</taxon>
        <taxon>Metazoa</taxon>
        <taxon>Ecdysozoa</taxon>
        <taxon>Arthropoda</taxon>
        <taxon>Hexapoda</taxon>
        <taxon>Insecta</taxon>
        <taxon>Pterygota</taxon>
        <taxon>Neoptera</taxon>
        <taxon>Paraneoptera</taxon>
        <taxon>Hemiptera</taxon>
        <taxon>Sternorrhyncha</taxon>
        <taxon>Coccoidea</taxon>
        <taxon>Coccidae</taxon>
        <taxon>Parthenolecanium</taxon>
    </lineage>
</organism>
<dbReference type="Gene3D" id="3.90.1200.10">
    <property type="match status" value="1"/>
</dbReference>
<dbReference type="SUPFAM" id="SSF56112">
    <property type="entry name" value="Protein kinase-like (PK-like)"/>
    <property type="match status" value="1"/>
</dbReference>
<keyword evidence="3" id="KW-1185">Reference proteome</keyword>
<dbReference type="EMBL" id="JBBCAQ010000023">
    <property type="protein sequence ID" value="KAK7588185.1"/>
    <property type="molecule type" value="Genomic_DNA"/>
</dbReference>
<dbReference type="Pfam" id="PF02958">
    <property type="entry name" value="EcKL"/>
    <property type="match status" value="1"/>
</dbReference>
<dbReference type="InterPro" id="IPR015897">
    <property type="entry name" value="CHK_kinase-like"/>
</dbReference>
<dbReference type="InterPro" id="IPR011009">
    <property type="entry name" value="Kinase-like_dom_sf"/>
</dbReference>
<evidence type="ECO:0000313" key="2">
    <source>
        <dbReference type="EMBL" id="KAK7588185.1"/>
    </source>
</evidence>
<dbReference type="Proteomes" id="UP001367676">
    <property type="component" value="Unassembled WGS sequence"/>
</dbReference>
<evidence type="ECO:0000259" key="1">
    <source>
        <dbReference type="SMART" id="SM00587"/>
    </source>
</evidence>
<name>A0AAN9Y318_9HEMI</name>
<sequence>MTDVTSSEWLILNDIYQSRQNALQIEPHSWITEHAHPPTVTLRRLGYVDYAKFNFLAVQLGCQLQGFFISQKEEVINKYLNDSMLRQIMKRLGFWLKTIFITQAAIGVIPDNLKKSKDLITAVKKYVYNFQSEYEVTITSCNVEDDIVEDHGYSGIAILKCQYKINKEKKSAETKAIQAILKIPSLAPQPPEKLKRIQIMFKREVHFYKIILPELYQLGQCEPFAPKLYAATKANALVLEDLRVDGFKPTSQRFWLDLDQCRRALGILATIHATGYKYLRSSSKNDPQSLIELLPLFRPDINTIISFHTAIESHLSEQLQQKIFPLLEELLTITKQDPPENSMTVLIHGDFRTSNIFFKYDNNNQISEVKVIDWQLSKEANPVLDLIIFFISSVSIEMIEIHDDTLLDVYLDKLNNGLARLKINRSYNKVELITDIIYYKKFYLSTLSRIFLATYTEPRGAETDFSISSAVKWLTYLEKKKII</sequence>
<feature type="domain" description="CHK kinase-like" evidence="1">
    <location>
        <begin position="237"/>
        <end position="420"/>
    </location>
</feature>
<dbReference type="PANTHER" id="PTHR11012:SF30">
    <property type="entry name" value="PROTEIN KINASE-LIKE DOMAIN-CONTAINING"/>
    <property type="match status" value="1"/>
</dbReference>
<reference evidence="2 3" key="1">
    <citation type="submission" date="2024-03" db="EMBL/GenBank/DDBJ databases">
        <title>Adaptation during the transition from Ophiocordyceps entomopathogen to insect associate is accompanied by gene loss and intensified selection.</title>
        <authorList>
            <person name="Ward C.M."/>
            <person name="Onetto C.A."/>
            <person name="Borneman A.R."/>
        </authorList>
    </citation>
    <scope>NUCLEOTIDE SEQUENCE [LARGE SCALE GENOMIC DNA]</scope>
    <source>
        <strain evidence="2">AWRI1</strain>
        <tissue evidence="2">Single Adult Female</tissue>
    </source>
</reference>